<evidence type="ECO:0000313" key="7">
    <source>
        <dbReference type="Proteomes" id="UP000663846"/>
    </source>
</evidence>
<comment type="cofactor">
    <cofactor evidence="2">
        <name>Fe cation</name>
        <dbReference type="ChEBI" id="CHEBI:24875"/>
    </cofactor>
    <text evidence="2">Binds 1 Fe cation per subunit.</text>
</comment>
<dbReference type="Pfam" id="PF02678">
    <property type="entry name" value="Pirin"/>
    <property type="match status" value="1"/>
</dbReference>
<feature type="binding site" evidence="2">
    <location>
        <position position="61"/>
    </location>
    <ligand>
        <name>Fe cation</name>
        <dbReference type="ChEBI" id="CHEBI:24875"/>
    </ligand>
</feature>
<dbReference type="Gene3D" id="2.60.120.10">
    <property type="entry name" value="Jelly Rolls"/>
    <property type="match status" value="2"/>
</dbReference>
<accession>A0A8H2W7U3</accession>
<dbReference type="CDD" id="cd02909">
    <property type="entry name" value="cupin_pirin_N"/>
    <property type="match status" value="1"/>
</dbReference>
<name>A0A8H2W7U3_9AGAM</name>
<evidence type="ECO:0008006" key="8">
    <source>
        <dbReference type="Google" id="ProtNLM"/>
    </source>
</evidence>
<dbReference type="PIRSF" id="PIRSF006232">
    <property type="entry name" value="Pirin"/>
    <property type="match status" value="1"/>
</dbReference>
<feature type="binding site" evidence="2">
    <location>
        <position position="59"/>
    </location>
    <ligand>
        <name>Fe cation</name>
        <dbReference type="ChEBI" id="CHEBI:24875"/>
    </ligand>
</feature>
<protein>
    <recommendedName>
        <fullName evidence="8">Pirin</fullName>
    </recommendedName>
</protein>
<evidence type="ECO:0000259" key="4">
    <source>
        <dbReference type="Pfam" id="PF02678"/>
    </source>
</evidence>
<dbReference type="AlphaFoldDB" id="A0A8H2W7U3"/>
<dbReference type="InterPro" id="IPR011051">
    <property type="entry name" value="RmlC_Cupin_sf"/>
</dbReference>
<dbReference type="Pfam" id="PF05726">
    <property type="entry name" value="Pirin_C"/>
    <property type="match status" value="1"/>
</dbReference>
<dbReference type="InterPro" id="IPR008778">
    <property type="entry name" value="Pirin_C_dom"/>
</dbReference>
<sequence>MATQSISRSIIKKVYAAETPEGAGGIVRRSIGSTSLRNLSPFLMLDHARMKPGSSFPDHPHRGQATVSYMIEGFVQHEDSAGHKGELGPGDVQWMIAGRGIVHSEIPLFIPGEPNPMGLQLWVDLPKEHKMTAPTYQELTCNEIPTSFPEGPDGPVQVKVISGKSFGIESPVRHLGGCWYMDFQFKSSDTTVFQDLPTGWTAFLYILKGSLKVNRSESQEKFHTLVLSSEASENGVSITSTSPDTRIVSIAGEPLDQPVVQYGPFVMTTREEIEQTLLDYSNGKNGFENAHIWKSKNGARRL</sequence>
<dbReference type="InterPro" id="IPR014710">
    <property type="entry name" value="RmlC-like_jellyroll"/>
</dbReference>
<feature type="binding site" evidence="2">
    <location>
        <position position="103"/>
    </location>
    <ligand>
        <name>Fe cation</name>
        <dbReference type="ChEBI" id="CHEBI:24875"/>
    </ligand>
</feature>
<keyword evidence="2" id="KW-0408">Iron</keyword>
<dbReference type="InterPro" id="IPR003829">
    <property type="entry name" value="Pirin_N_dom"/>
</dbReference>
<feature type="domain" description="Pirin N-terminal" evidence="4">
    <location>
        <begin position="27"/>
        <end position="123"/>
    </location>
</feature>
<evidence type="ECO:0000256" key="3">
    <source>
        <dbReference type="RuleBase" id="RU003457"/>
    </source>
</evidence>
<comment type="caution">
    <text evidence="6">The sequence shown here is derived from an EMBL/GenBank/DDBJ whole genome shotgun (WGS) entry which is preliminary data.</text>
</comment>
<keyword evidence="2" id="KW-0479">Metal-binding</keyword>
<dbReference type="EMBL" id="CAJMWS010000032">
    <property type="protein sequence ID" value="CAE6344054.1"/>
    <property type="molecule type" value="Genomic_DNA"/>
</dbReference>
<evidence type="ECO:0000313" key="6">
    <source>
        <dbReference type="EMBL" id="CAE6344054.1"/>
    </source>
</evidence>
<gene>
    <name evidence="6" type="ORF">RDB_LOCUS5826</name>
</gene>
<proteinExistence type="inferred from homology"/>
<dbReference type="PANTHER" id="PTHR13903">
    <property type="entry name" value="PIRIN-RELATED"/>
    <property type="match status" value="1"/>
</dbReference>
<evidence type="ECO:0000256" key="2">
    <source>
        <dbReference type="PIRSR" id="PIRSR006232-1"/>
    </source>
</evidence>
<evidence type="ECO:0000256" key="1">
    <source>
        <dbReference type="ARBA" id="ARBA00008416"/>
    </source>
</evidence>
<dbReference type="Proteomes" id="UP000663846">
    <property type="component" value="Unassembled WGS sequence"/>
</dbReference>
<comment type="similarity">
    <text evidence="1 3">Belongs to the pirin family.</text>
</comment>
<dbReference type="PANTHER" id="PTHR13903:SF8">
    <property type="entry name" value="PIRIN"/>
    <property type="match status" value="1"/>
</dbReference>
<reference evidence="6" key="1">
    <citation type="submission" date="2021-01" db="EMBL/GenBank/DDBJ databases">
        <authorList>
            <person name="Kaushik A."/>
        </authorList>
    </citation>
    <scope>NUCLEOTIDE SEQUENCE</scope>
    <source>
        <strain evidence="6">AG1-1C</strain>
    </source>
</reference>
<feature type="domain" description="Pirin C-terminal" evidence="5">
    <location>
        <begin position="180"/>
        <end position="286"/>
    </location>
</feature>
<dbReference type="CDD" id="cd02247">
    <property type="entry name" value="cupin_pirin_C"/>
    <property type="match status" value="1"/>
</dbReference>
<organism evidence="6 7">
    <name type="scientific">Rhizoctonia solani</name>
    <dbReference type="NCBI Taxonomy" id="456999"/>
    <lineage>
        <taxon>Eukaryota</taxon>
        <taxon>Fungi</taxon>
        <taxon>Dikarya</taxon>
        <taxon>Basidiomycota</taxon>
        <taxon>Agaricomycotina</taxon>
        <taxon>Agaricomycetes</taxon>
        <taxon>Cantharellales</taxon>
        <taxon>Ceratobasidiaceae</taxon>
        <taxon>Rhizoctonia</taxon>
    </lineage>
</organism>
<feature type="binding site" evidence="2">
    <location>
        <position position="105"/>
    </location>
    <ligand>
        <name>Fe cation</name>
        <dbReference type="ChEBI" id="CHEBI:24875"/>
    </ligand>
</feature>
<dbReference type="InterPro" id="IPR012093">
    <property type="entry name" value="Pirin"/>
</dbReference>
<dbReference type="GO" id="GO:0046872">
    <property type="term" value="F:metal ion binding"/>
    <property type="evidence" value="ECO:0007669"/>
    <property type="project" value="UniProtKB-KW"/>
</dbReference>
<dbReference type="SUPFAM" id="SSF51182">
    <property type="entry name" value="RmlC-like cupins"/>
    <property type="match status" value="1"/>
</dbReference>
<evidence type="ECO:0000259" key="5">
    <source>
        <dbReference type="Pfam" id="PF05726"/>
    </source>
</evidence>